<comment type="caution">
    <text evidence="2">The sequence shown here is derived from an EMBL/GenBank/DDBJ whole genome shotgun (WGS) entry which is preliminary data.</text>
</comment>
<dbReference type="AlphaFoldDB" id="A0A4Z1E6E6"/>
<sequence length="66" mass="6495">MPRSRPASDIHSPLGKPGLLPAPGPPLGNPIPLLGAGGSYPPPPNSASFEAHGLVAAINGLSPPES</sequence>
<feature type="compositionally biased region" description="Pro residues" evidence="1">
    <location>
        <begin position="20"/>
        <end position="29"/>
    </location>
</feature>
<keyword evidence="3" id="KW-1185">Reference proteome</keyword>
<protein>
    <submittedName>
        <fullName evidence="2">Uncharacterized protein</fullName>
    </submittedName>
</protein>
<accession>A0A4Z1E6E6</accession>
<dbReference type="Proteomes" id="UP000297777">
    <property type="component" value="Unassembled WGS sequence"/>
</dbReference>
<organism evidence="2 3">
    <name type="scientific">Botrytis tulipae</name>
    <dbReference type="NCBI Taxonomy" id="87230"/>
    <lineage>
        <taxon>Eukaryota</taxon>
        <taxon>Fungi</taxon>
        <taxon>Dikarya</taxon>
        <taxon>Ascomycota</taxon>
        <taxon>Pezizomycotina</taxon>
        <taxon>Leotiomycetes</taxon>
        <taxon>Helotiales</taxon>
        <taxon>Sclerotiniaceae</taxon>
        <taxon>Botrytis</taxon>
    </lineage>
</organism>
<evidence type="ECO:0000313" key="3">
    <source>
        <dbReference type="Proteomes" id="UP000297777"/>
    </source>
</evidence>
<proteinExistence type="predicted"/>
<evidence type="ECO:0000256" key="1">
    <source>
        <dbReference type="SAM" id="MobiDB-lite"/>
    </source>
</evidence>
<dbReference type="EMBL" id="PQXH01000392">
    <property type="protein sequence ID" value="TGO06920.1"/>
    <property type="molecule type" value="Genomic_DNA"/>
</dbReference>
<feature type="region of interest" description="Disordered" evidence="1">
    <location>
        <begin position="1"/>
        <end position="49"/>
    </location>
</feature>
<evidence type="ECO:0000313" key="2">
    <source>
        <dbReference type="EMBL" id="TGO06920.1"/>
    </source>
</evidence>
<gene>
    <name evidence="2" type="ORF">BTUL_0394g00050</name>
</gene>
<reference evidence="2 3" key="1">
    <citation type="submission" date="2017-12" db="EMBL/GenBank/DDBJ databases">
        <title>Comparative genomics of Botrytis spp.</title>
        <authorList>
            <person name="Valero-Jimenez C.A."/>
            <person name="Tapia P."/>
            <person name="Veloso J."/>
            <person name="Silva-Moreno E."/>
            <person name="Staats M."/>
            <person name="Valdes J.H."/>
            <person name="Van Kan J.A.L."/>
        </authorList>
    </citation>
    <scope>NUCLEOTIDE SEQUENCE [LARGE SCALE GENOMIC DNA]</scope>
    <source>
        <strain evidence="2 3">Bt9001</strain>
    </source>
</reference>
<name>A0A4Z1E6E6_9HELO</name>